<evidence type="ECO:0000256" key="2">
    <source>
        <dbReference type="ARBA" id="ARBA00022801"/>
    </source>
</evidence>
<feature type="domain" description="Carboxylesterase type B" evidence="4">
    <location>
        <begin position="93"/>
        <end position="411"/>
    </location>
</feature>
<dbReference type="EC" id="3.1.1.-" evidence="3"/>
<dbReference type="Gene3D" id="3.40.50.1820">
    <property type="entry name" value="alpha/beta hydrolase"/>
    <property type="match status" value="1"/>
</dbReference>
<dbReference type="InterPro" id="IPR050309">
    <property type="entry name" value="Type-B_Carboxylest/Lipase"/>
</dbReference>
<protein>
    <recommendedName>
        <fullName evidence="3">Carboxylic ester hydrolase</fullName>
        <ecNumber evidence="3">3.1.1.-</ecNumber>
    </recommendedName>
</protein>
<keyword evidence="2 3" id="KW-0378">Hydrolase</keyword>
<dbReference type="Proteomes" id="UP001305779">
    <property type="component" value="Unassembled WGS sequence"/>
</dbReference>
<comment type="caution">
    <text evidence="5">The sequence shown here is derived from an EMBL/GenBank/DDBJ whole genome shotgun (WGS) entry which is preliminary data.</text>
</comment>
<organism evidence="5 6">
    <name type="scientific">Zasmidium cellare</name>
    <name type="common">Wine cellar mold</name>
    <name type="synonym">Racodium cellare</name>
    <dbReference type="NCBI Taxonomy" id="395010"/>
    <lineage>
        <taxon>Eukaryota</taxon>
        <taxon>Fungi</taxon>
        <taxon>Dikarya</taxon>
        <taxon>Ascomycota</taxon>
        <taxon>Pezizomycotina</taxon>
        <taxon>Dothideomycetes</taxon>
        <taxon>Dothideomycetidae</taxon>
        <taxon>Mycosphaerellales</taxon>
        <taxon>Mycosphaerellaceae</taxon>
        <taxon>Zasmidium</taxon>
    </lineage>
</organism>
<keyword evidence="6" id="KW-1185">Reference proteome</keyword>
<dbReference type="InterPro" id="IPR002018">
    <property type="entry name" value="CarbesteraseB"/>
</dbReference>
<evidence type="ECO:0000256" key="1">
    <source>
        <dbReference type="ARBA" id="ARBA00005964"/>
    </source>
</evidence>
<reference evidence="5 6" key="1">
    <citation type="journal article" date="2023" name="G3 (Bethesda)">
        <title>A chromosome-level genome assembly of Zasmidium syzygii isolated from banana leaves.</title>
        <authorList>
            <person name="van Westerhoven A.C."/>
            <person name="Mehrabi R."/>
            <person name="Talebi R."/>
            <person name="Steentjes M.B.F."/>
            <person name="Corcolon B."/>
            <person name="Chong P.A."/>
            <person name="Kema G.H.J."/>
            <person name="Seidl M.F."/>
        </authorList>
    </citation>
    <scope>NUCLEOTIDE SEQUENCE [LARGE SCALE GENOMIC DNA]</scope>
    <source>
        <strain evidence="5 6">P124</strain>
    </source>
</reference>
<evidence type="ECO:0000313" key="5">
    <source>
        <dbReference type="EMBL" id="KAK4502166.1"/>
    </source>
</evidence>
<dbReference type="SUPFAM" id="SSF53474">
    <property type="entry name" value="alpha/beta-Hydrolases"/>
    <property type="match status" value="1"/>
</dbReference>
<sequence length="468" mass="48938">MACSVDQDKMLSPEPIDGEAQPILSLALKLSGEDPNGEPRGIAVLGVGLSNKRLLARQENDILDLIFTVATKMPTKIWLAGAVLNLGFALASAPQVKLDAGIVHGAVCDGIETSVYRGIPYAQPPVGDLRFMPPQSFNNSFSNGVLNATQFSAGCIQASDQFAWTEPSTSEDCLTVTVYAPPGNHSSLPVKVWLHGGGNTGGSASYPLYDLCHLATDSITVAIQYRLGPLGFLALDSAGIDGNMGVKDQIAALEWVQANIGAFGGHPGKVLLFGQSSGADDAFAIASLPQAKGLVKGVVCESGGGLDLAPFETMQNVGADYAVGLICGRDDSKSVDELISTYSTLPVFSQVEGTFANPQLAGWAAGNFPNSTNMANPYLDGKLFVKQPLAVGPQVPIILGSTIEKKYPLAPNATESTIIAALTQIETLFAFKCFTYRGGQAEWDVEGELDGDGGHGESEFGGFGVDGF</sequence>
<gene>
    <name evidence="5" type="ORF">PRZ48_005591</name>
</gene>
<proteinExistence type="inferred from homology"/>
<dbReference type="Pfam" id="PF00135">
    <property type="entry name" value="COesterase"/>
    <property type="match status" value="1"/>
</dbReference>
<dbReference type="PANTHER" id="PTHR11559">
    <property type="entry name" value="CARBOXYLESTERASE"/>
    <property type="match status" value="1"/>
</dbReference>
<dbReference type="InterPro" id="IPR029058">
    <property type="entry name" value="AB_hydrolase_fold"/>
</dbReference>
<dbReference type="InterPro" id="IPR019826">
    <property type="entry name" value="Carboxylesterase_B_AS"/>
</dbReference>
<accession>A0ABR0ELM2</accession>
<comment type="similarity">
    <text evidence="1 3">Belongs to the type-B carboxylesterase/lipase family.</text>
</comment>
<dbReference type="EMBL" id="JAXOVC010000004">
    <property type="protein sequence ID" value="KAK4502166.1"/>
    <property type="molecule type" value="Genomic_DNA"/>
</dbReference>
<evidence type="ECO:0000313" key="6">
    <source>
        <dbReference type="Proteomes" id="UP001305779"/>
    </source>
</evidence>
<evidence type="ECO:0000259" key="4">
    <source>
        <dbReference type="Pfam" id="PF00135"/>
    </source>
</evidence>
<name>A0ABR0ELM2_ZASCE</name>
<dbReference type="PROSITE" id="PS00122">
    <property type="entry name" value="CARBOXYLESTERASE_B_1"/>
    <property type="match status" value="1"/>
</dbReference>
<evidence type="ECO:0000256" key="3">
    <source>
        <dbReference type="RuleBase" id="RU361235"/>
    </source>
</evidence>